<feature type="domain" description="Siphovirus-type tail component RIFT-related" evidence="1">
    <location>
        <begin position="11"/>
        <end position="82"/>
    </location>
</feature>
<evidence type="ECO:0000313" key="2">
    <source>
        <dbReference type="EMBL" id="HIU49735.1"/>
    </source>
</evidence>
<comment type="caution">
    <text evidence="2">The sequence shown here is derived from an EMBL/GenBank/DDBJ whole genome shotgun (WGS) entry which is preliminary data.</text>
</comment>
<dbReference type="AlphaFoldDB" id="A0A9D1LX51"/>
<dbReference type="Pfam" id="PF05709">
    <property type="entry name" value="Sipho_tail"/>
    <property type="match status" value="1"/>
</dbReference>
<accession>A0A9D1LX51</accession>
<reference evidence="2" key="1">
    <citation type="submission" date="2020-10" db="EMBL/GenBank/DDBJ databases">
        <authorList>
            <person name="Gilroy R."/>
        </authorList>
    </citation>
    <scope>NUCLEOTIDE SEQUENCE</scope>
    <source>
        <strain evidence="2">ChiGjej1B1-1684</strain>
    </source>
</reference>
<feature type="non-terminal residue" evidence="2">
    <location>
        <position position="220"/>
    </location>
</feature>
<dbReference type="EMBL" id="DVNG01000025">
    <property type="protein sequence ID" value="HIU49735.1"/>
    <property type="molecule type" value="Genomic_DNA"/>
</dbReference>
<dbReference type="Proteomes" id="UP000824118">
    <property type="component" value="Unassembled WGS sequence"/>
</dbReference>
<reference evidence="2" key="2">
    <citation type="journal article" date="2021" name="PeerJ">
        <title>Extensive microbial diversity within the chicken gut microbiome revealed by metagenomics and culture.</title>
        <authorList>
            <person name="Gilroy R."/>
            <person name="Ravi A."/>
            <person name="Getino M."/>
            <person name="Pursley I."/>
            <person name="Horton D.L."/>
            <person name="Alikhan N.F."/>
            <person name="Baker D."/>
            <person name="Gharbi K."/>
            <person name="Hall N."/>
            <person name="Watson M."/>
            <person name="Adriaenssens E.M."/>
            <person name="Foster-Nyarko E."/>
            <person name="Jarju S."/>
            <person name="Secka A."/>
            <person name="Antonio M."/>
            <person name="Oren A."/>
            <person name="Chaudhuri R.R."/>
            <person name="La Ragione R."/>
            <person name="Hildebrand F."/>
            <person name="Pallen M.J."/>
        </authorList>
    </citation>
    <scope>NUCLEOTIDE SEQUENCE</scope>
    <source>
        <strain evidence="2">ChiGjej1B1-1684</strain>
    </source>
</reference>
<dbReference type="Gene3D" id="2.40.30.200">
    <property type="match status" value="1"/>
</dbReference>
<dbReference type="InterPro" id="IPR008841">
    <property type="entry name" value="Siphovirus-type_tail_N"/>
</dbReference>
<evidence type="ECO:0000259" key="1">
    <source>
        <dbReference type="Pfam" id="PF05709"/>
    </source>
</evidence>
<gene>
    <name evidence="2" type="ORF">IAD22_01810</name>
</gene>
<protein>
    <submittedName>
        <fullName evidence="2">Phage tail family protein</fullName>
    </submittedName>
</protein>
<proteinExistence type="predicted"/>
<evidence type="ECO:0000313" key="3">
    <source>
        <dbReference type="Proteomes" id="UP000824118"/>
    </source>
</evidence>
<name>A0A9D1LX51_9FIRM</name>
<dbReference type="Gene3D" id="2.60.120.860">
    <property type="match status" value="1"/>
</dbReference>
<organism evidence="2 3">
    <name type="scientific">Candidatus Limousia pullorum</name>
    <dbReference type="NCBI Taxonomy" id="2840860"/>
    <lineage>
        <taxon>Bacteria</taxon>
        <taxon>Bacillati</taxon>
        <taxon>Bacillota</taxon>
        <taxon>Clostridia</taxon>
        <taxon>Eubacteriales</taxon>
        <taxon>Oscillospiraceae</taxon>
        <taxon>Oscillospiraceae incertae sedis</taxon>
        <taxon>Candidatus Limousia</taxon>
    </lineage>
</organism>
<sequence>MKKDCKGLSDATNEIYTQKGLGQYGETITGYRIGPRTIEIQGSFRITDKISVAQLRQNLNNALSPEETLEITYDLNGIQRKILGIAKSIKFTCTKILYDFYIAILCPDPLWRDQMETATSIVSWEGAFEFPVEITSDWEIGRLNKQAEVNVINRGDVTCGCKIVFYATASLTNPSLKNTETEEYIKLKVSLSKGDKLEVTTHYRNKTAYITRANGEKENA</sequence>